<reference evidence="2" key="1">
    <citation type="submission" date="2017-04" db="EMBL/GenBank/DDBJ databases">
        <title>Population genomics of picophytoplankton unveils novel chromosome hypervariability.</title>
        <authorList>
            <consortium name="DOE Joint Genome Institute"/>
            <person name="Blanc-Mathieu R."/>
            <person name="Krasovec M."/>
            <person name="Hebrard M."/>
            <person name="Yau S."/>
            <person name="Desgranges E."/>
            <person name="Martin J."/>
            <person name="Schackwitz W."/>
            <person name="Kuo A."/>
            <person name="Salin G."/>
            <person name="Donnadieu C."/>
            <person name="Desdevises Y."/>
            <person name="Sanchez-Ferandin S."/>
            <person name="Moreau H."/>
            <person name="Rivals E."/>
            <person name="Grigoriev I.V."/>
            <person name="Grimsley N."/>
            <person name="Eyre-Walker A."/>
            <person name="Piganeau G."/>
        </authorList>
    </citation>
    <scope>NUCLEOTIDE SEQUENCE [LARGE SCALE GENOMIC DNA]</scope>
    <source>
        <strain evidence="2">RCC 1115</strain>
    </source>
</reference>
<dbReference type="GO" id="GO:0030687">
    <property type="term" value="C:preribosome, large subunit precursor"/>
    <property type="evidence" value="ECO:0007669"/>
    <property type="project" value="TreeGrafter"/>
</dbReference>
<accession>A0A1Y5I7L6</accession>
<dbReference type="eggNOG" id="KOG2425">
    <property type="taxonomic scope" value="Eukaryota"/>
</dbReference>
<dbReference type="GO" id="GO:0000470">
    <property type="term" value="P:maturation of LSU-rRNA"/>
    <property type="evidence" value="ECO:0007669"/>
    <property type="project" value="TreeGrafter"/>
</dbReference>
<dbReference type="AlphaFoldDB" id="A0A1Y5I7L6"/>
<gene>
    <name evidence="2" type="ORF">BE221DRAFT_199449</name>
</gene>
<dbReference type="GO" id="GO:0004519">
    <property type="term" value="F:endonuclease activity"/>
    <property type="evidence" value="ECO:0007669"/>
    <property type="project" value="InterPro"/>
</dbReference>
<feature type="region of interest" description="Disordered" evidence="1">
    <location>
        <begin position="197"/>
        <end position="229"/>
    </location>
</feature>
<dbReference type="GO" id="GO:0000460">
    <property type="term" value="P:maturation of 5.8S rRNA"/>
    <property type="evidence" value="ECO:0007669"/>
    <property type="project" value="TreeGrafter"/>
</dbReference>
<dbReference type="GO" id="GO:0090730">
    <property type="term" value="C:Las1 complex"/>
    <property type="evidence" value="ECO:0007669"/>
    <property type="project" value="InterPro"/>
</dbReference>
<dbReference type="EMBL" id="KZ155790">
    <property type="protein sequence ID" value="OUS45431.1"/>
    <property type="molecule type" value="Genomic_DNA"/>
</dbReference>
<evidence type="ECO:0000256" key="1">
    <source>
        <dbReference type="SAM" id="MobiDB-lite"/>
    </source>
</evidence>
<dbReference type="Proteomes" id="UP000195557">
    <property type="component" value="Unassembled WGS sequence"/>
</dbReference>
<dbReference type="PANTHER" id="PTHR15002">
    <property type="entry name" value="RIBOSOMAL BIOGENESIS PROTEIN LAS1L"/>
    <property type="match status" value="1"/>
</dbReference>
<sequence>MRARVVPWASAEEWRAVAREVARAIAANGRCDAGAGTASESRAFDRALDACASWRAKGRIPCAVDVTATLLSLERDEERGGGDAAAIGHARALALCRLVNGVVDPGQKGRYAAPVATLAMKAKIPRSLVDLRHEATHGMMPSEGALRRGARAALEWCARWYWDEQARAYDESERRIRSCAREMWLCEGWARAVSRRNASGAVSSSSESESEDADADARAASDAPSDFKGVRERRRAAMGALTSTCPRGSAHVIAEALFSGCLPDEGEDESRRRRWLRVVEDDDDARGEDFEDGVVRESDWRPTLVRLCQKWPNLFALALDDVVQRCLSSGTGVADDFVFELRAALDVAASGEIESSCYQGALNRAMARLGDDVCRNASSKSTTKELRKLAGVSKDDASKFAGIHQGGANAASCPDDAAAEIANLRESLRTGRKRRRDSRWSKTEAWTPSPIGVVPGVAVRELAFYDDDASLKIHVCSNGEQNRGIKRVVGLEDTSRMFRELEADAVVVETPNDPRSVDDVSGAITVGGARVELSKDQRKSIAASVSCLL</sequence>
<proteinExistence type="predicted"/>
<protein>
    <submittedName>
        <fullName evidence="2">Nuclear protein</fullName>
    </submittedName>
</protein>
<feature type="compositionally biased region" description="Low complexity" evidence="1">
    <location>
        <begin position="197"/>
        <end position="207"/>
    </location>
</feature>
<dbReference type="InterPro" id="IPR007174">
    <property type="entry name" value="Las1"/>
</dbReference>
<dbReference type="PANTHER" id="PTHR15002:SF0">
    <property type="entry name" value="RIBOSOMAL BIOGENESIS PROTEIN LAS1L"/>
    <property type="match status" value="1"/>
</dbReference>
<dbReference type="Pfam" id="PF04031">
    <property type="entry name" value="Las1"/>
    <property type="match status" value="1"/>
</dbReference>
<organism evidence="2">
    <name type="scientific">Ostreococcus tauri</name>
    <name type="common">Marine green alga</name>
    <dbReference type="NCBI Taxonomy" id="70448"/>
    <lineage>
        <taxon>Eukaryota</taxon>
        <taxon>Viridiplantae</taxon>
        <taxon>Chlorophyta</taxon>
        <taxon>Mamiellophyceae</taxon>
        <taxon>Mamiellales</taxon>
        <taxon>Bathycoccaceae</taxon>
        <taxon>Ostreococcus</taxon>
    </lineage>
</organism>
<name>A0A1Y5I7L6_OSTTA</name>
<evidence type="ECO:0000313" key="2">
    <source>
        <dbReference type="EMBL" id="OUS45431.1"/>
    </source>
</evidence>